<keyword evidence="1 3" id="KW-0853">WD repeat</keyword>
<dbReference type="Gene3D" id="2.130.10.10">
    <property type="entry name" value="YVTN repeat-like/Quinoprotein amine dehydrogenase"/>
    <property type="match status" value="2"/>
</dbReference>
<dbReference type="PANTHER" id="PTHR32215">
    <property type="entry name" value="CILIA- AND FLAGELLA-ASSOCIATED PROTEIN 57"/>
    <property type="match status" value="1"/>
</dbReference>
<dbReference type="Pfam" id="PF14956">
    <property type="entry name" value="DUF4505"/>
    <property type="match status" value="1"/>
</dbReference>
<dbReference type="OrthoDB" id="10251741at2759"/>
<gene>
    <name evidence="6" type="ORF">Baya_7171</name>
</gene>
<dbReference type="PROSITE" id="PS50082">
    <property type="entry name" value="WD_REPEATS_2"/>
    <property type="match status" value="3"/>
</dbReference>
<dbReference type="InterPro" id="IPR052993">
    <property type="entry name" value="CFA-57"/>
</dbReference>
<dbReference type="InterPro" id="IPR001680">
    <property type="entry name" value="WD40_rpt"/>
</dbReference>
<feature type="repeat" description="WD" evidence="3">
    <location>
        <begin position="767"/>
        <end position="800"/>
    </location>
</feature>
<evidence type="ECO:0000256" key="5">
    <source>
        <dbReference type="SAM" id="MobiDB-lite"/>
    </source>
</evidence>
<keyword evidence="4" id="KW-0175">Coiled coil</keyword>
<dbReference type="InterPro" id="IPR036322">
    <property type="entry name" value="WD40_repeat_dom_sf"/>
</dbReference>
<feature type="repeat" description="WD" evidence="3">
    <location>
        <begin position="519"/>
        <end position="551"/>
    </location>
</feature>
<feature type="coiled-coil region" evidence="4">
    <location>
        <begin position="995"/>
        <end position="1152"/>
    </location>
</feature>
<dbReference type="SUPFAM" id="SSF50998">
    <property type="entry name" value="Quinoprotein alcohol dehydrogenase-like"/>
    <property type="match status" value="1"/>
</dbReference>
<dbReference type="PROSITE" id="PS50294">
    <property type="entry name" value="WD_REPEATS_REGION"/>
    <property type="match status" value="3"/>
</dbReference>
<feature type="coiled-coil region" evidence="4">
    <location>
        <begin position="895"/>
        <end position="922"/>
    </location>
</feature>
<dbReference type="AlphaFoldDB" id="A0A556TZG4"/>
<keyword evidence="7" id="KW-1185">Reference proteome</keyword>
<dbReference type="EMBL" id="VCAZ01000032">
    <property type="protein sequence ID" value="TSL47590.1"/>
    <property type="molecule type" value="Genomic_DNA"/>
</dbReference>
<comment type="caution">
    <text evidence="6">The sequence shown here is derived from an EMBL/GenBank/DDBJ whole genome shotgun (WGS) entry which is preliminary data.</text>
</comment>
<sequence>MKEEKREGGKEGRKEERKEEKREGKIKEEKKEGGKEGKKKEKRKEERKEDQQFLVFFFKHLKVNKSGRYQEHFPFLSLCGRERNFLRCDDQPVVFTHLLSETGYLSYCGGGTKLTVPFYPPSLLMHPDSGRVYHPAPQLLGGVGLVRSALAMEFSPHFQYSEDSSMTEKFKLDPHHIFGLRHEAKNNLHFVDDQTVIFPSGNQIVRHNLYQQWSKFIPVAEGSKGIQAMALSPDRHYLAVSELREQGTITIYELQDYQCHKRQVLTGGDISAQGFVCMAFSADSKYLLGQSGGLEWILFYWEWEKSEVVSTQHTTRLGIVRQVSFNPKDSNQICVCGKDVFKTYKLQKETLKRTSLFKIDINDVLCLTWMSSDCIVAGTESGKLLLMMVKSGQVHELGRPCERQTENVGTDSVVSSQAGMQRITAITQYSRGFACSAGPALICLYEKTKEQHIYRKTKQISIPPEPCLQQSRAERQEISYISMNPSEETLAITTDQGQVYHIELDFAETEQAKFEFLFHSLHTGSITGMSVCESKPLIATCSTDNSVRIWNFMAKSLELYRDFPKEPHCVTLHPNGFFILVGFFDKLCLMSLLVDKFRTTQEFPISPCDKCVFNHDGNFFAAVSTKVIYVCNARTRQKMDLKGHHRKVLSVNWSKDDRRLVSCGMDGSIYVWNILTGTCELDIVQSQCITTVVTFSPSTGNVLAVGSDFKLKEFQAEEMIKELPSDGVAYTAICVTHSGKAVFVGTSVGTVRVMKYPLQQEDSWAEYQAHSGPITNIVTTPGDCYLLTASDDGSLLIWTVTDNMGRKLSIKEMKYTDEVLCSTLYLEEKEKIFQEANNLVMRLEFEQQNTQHRKDMVYQQKIYDIERNFLQQIKNLKQQNEVMILENEKQKILLAEMIKKHIKELEDEKQDHHERINKEYEKHVQLEQTLIKVLKEDWEKKLCQQEKEHVCAIKELKKAHEAKLLEQQVNFHETRKKIKESVLNTLDVGQMNKEFKDKLDLLAEQESQLKSLKRELEDRDLRINKLKKDLKSMQDAVNKVKELTKEKEAQHKRKQLASLHERFKRFNKGQDDDYVTLQSRMNQLRQERDHLKKLGQPKEIKLMQQKIEENKSVIKELKTELTRSKTNNREIIEDLKKRLKIKDEELHRVRHTNTLVEKMKADIQMGSNFLHDAKRLRDYFMKLQKCYILNPENVRKVSIIPAGDTRRVSTTIYRNGQATANLGTC</sequence>
<evidence type="ECO:0000256" key="4">
    <source>
        <dbReference type="SAM" id="Coils"/>
    </source>
</evidence>
<dbReference type="SMART" id="SM00320">
    <property type="entry name" value="WD40"/>
    <property type="match status" value="9"/>
</dbReference>
<dbReference type="Pfam" id="PF00400">
    <property type="entry name" value="WD40"/>
    <property type="match status" value="3"/>
</dbReference>
<keyword evidence="6" id="KW-0969">Cilium</keyword>
<dbReference type="InterPro" id="IPR011047">
    <property type="entry name" value="Quinoprotein_ADH-like_sf"/>
</dbReference>
<name>A0A556TZG4_BAGYA</name>
<dbReference type="Proteomes" id="UP000319801">
    <property type="component" value="Unassembled WGS sequence"/>
</dbReference>
<evidence type="ECO:0000313" key="6">
    <source>
        <dbReference type="EMBL" id="TSL47590.1"/>
    </source>
</evidence>
<dbReference type="PROSITE" id="PS00678">
    <property type="entry name" value="WD_REPEATS_1"/>
    <property type="match status" value="1"/>
</dbReference>
<keyword evidence="6" id="KW-0966">Cell projection</keyword>
<accession>A0A556TZG4</accession>
<dbReference type="InterPro" id="IPR028108">
    <property type="entry name" value="DUF4505"/>
</dbReference>
<evidence type="ECO:0000256" key="2">
    <source>
        <dbReference type="ARBA" id="ARBA00022737"/>
    </source>
</evidence>
<dbReference type="InterPro" id="IPR019775">
    <property type="entry name" value="WD40_repeat_CS"/>
</dbReference>
<dbReference type="InterPro" id="IPR015943">
    <property type="entry name" value="WD40/YVTN_repeat-like_dom_sf"/>
</dbReference>
<organism evidence="6 7">
    <name type="scientific">Bagarius yarrelli</name>
    <name type="common">Goonch</name>
    <name type="synonym">Bagrus yarrelli</name>
    <dbReference type="NCBI Taxonomy" id="175774"/>
    <lineage>
        <taxon>Eukaryota</taxon>
        <taxon>Metazoa</taxon>
        <taxon>Chordata</taxon>
        <taxon>Craniata</taxon>
        <taxon>Vertebrata</taxon>
        <taxon>Euteleostomi</taxon>
        <taxon>Actinopterygii</taxon>
        <taxon>Neopterygii</taxon>
        <taxon>Teleostei</taxon>
        <taxon>Ostariophysi</taxon>
        <taxon>Siluriformes</taxon>
        <taxon>Sisoridae</taxon>
        <taxon>Sisorinae</taxon>
        <taxon>Bagarius</taxon>
    </lineage>
</organism>
<dbReference type="SUPFAM" id="SSF50978">
    <property type="entry name" value="WD40 repeat-like"/>
    <property type="match status" value="1"/>
</dbReference>
<reference evidence="6 7" key="1">
    <citation type="journal article" date="2019" name="Genome Biol. Evol.">
        <title>Whole-Genome Sequencing of the Giant Devil Catfish, Bagarius yarrelli.</title>
        <authorList>
            <person name="Jiang W."/>
            <person name="Lv Y."/>
            <person name="Cheng L."/>
            <person name="Yang K."/>
            <person name="Chao B."/>
            <person name="Wang X."/>
            <person name="Li Y."/>
            <person name="Pan X."/>
            <person name="You X."/>
            <person name="Zhang Y."/>
            <person name="Yang J."/>
            <person name="Li J."/>
            <person name="Zhang X."/>
            <person name="Liu S."/>
            <person name="Sun C."/>
            <person name="Yang J."/>
            <person name="Shi Q."/>
        </authorList>
    </citation>
    <scope>NUCLEOTIDE SEQUENCE [LARGE SCALE GENOMIC DNA]</scope>
    <source>
        <strain evidence="6">JWS20170419001</strain>
        <tissue evidence="6">Muscle</tissue>
    </source>
</reference>
<proteinExistence type="predicted"/>
<evidence type="ECO:0000313" key="7">
    <source>
        <dbReference type="Proteomes" id="UP000319801"/>
    </source>
</evidence>
<keyword evidence="6" id="KW-0282">Flagellum</keyword>
<feature type="repeat" description="WD" evidence="3">
    <location>
        <begin position="641"/>
        <end position="682"/>
    </location>
</feature>
<dbReference type="PANTHER" id="PTHR32215:SF0">
    <property type="entry name" value="CILIA- AND FLAGELLA-ASSOCIATED PROTEIN 57"/>
    <property type="match status" value="1"/>
</dbReference>
<feature type="region of interest" description="Disordered" evidence="5">
    <location>
        <begin position="1"/>
        <end position="44"/>
    </location>
</feature>
<protein>
    <submittedName>
        <fullName evidence="6">Cilia-and flagella-associated protein 57</fullName>
    </submittedName>
</protein>
<evidence type="ECO:0000256" key="3">
    <source>
        <dbReference type="PROSITE-ProRule" id="PRU00221"/>
    </source>
</evidence>
<keyword evidence="2" id="KW-0677">Repeat</keyword>
<evidence type="ECO:0000256" key="1">
    <source>
        <dbReference type="ARBA" id="ARBA00022574"/>
    </source>
</evidence>